<proteinExistence type="predicted"/>
<sequence>MKRTQLLLILFIAIFLFTSCFKDEALNSEADIETCNIPGGVLKMDPRIENDRISMMIKQTADITRLAPEFTLTPGATIDPLSGTERDFTHPQTYTVTSEDGIWKKVYTVSCTQNSISTKYDFEHAELDNTERYYVFYEVLPNNQKIYFWASGNGGFAIVSGNSQPQDYPTTPYPFGKSGNCLKLETKSTGLLGALSNMRLAAGNLFIGDFKTLSAMEDPLGATRFGVPFDFVPIRLKGYYQYKAGPVFIEKDGKKNPNAKDSFDIYAILYETDEQTKYLTGYDALTSPNLISIARFKDEDKKESSDWTFFDLPFNDLPGKEIDPMKLEQGKYNVSIIFTSSIEGGSFRGAVGSTLLIDEVELIHEDN</sequence>
<dbReference type="HOGENOM" id="CLU_058034_0_0_10"/>
<evidence type="ECO:0000313" key="3">
    <source>
        <dbReference type="Proteomes" id="UP000006420"/>
    </source>
</evidence>
<protein>
    <recommendedName>
        <fullName evidence="1">Putative carbohydrate metabolism domain-containing protein</fullName>
    </recommendedName>
</protein>
<evidence type="ECO:0000313" key="2">
    <source>
        <dbReference type="EMBL" id="EGK06032.1"/>
    </source>
</evidence>
<dbReference type="Proteomes" id="UP000006420">
    <property type="component" value="Unassembled WGS sequence"/>
</dbReference>
<accession>F8X1P8</accession>
<dbReference type="InterPro" id="IPR038653">
    <property type="entry name" value="Put_CMD_sf"/>
</dbReference>
<dbReference type="AlphaFoldDB" id="F8X1P8"/>
<dbReference type="Gene3D" id="2.60.40.2340">
    <property type="match status" value="1"/>
</dbReference>
<gene>
    <name evidence="2" type="ORF">HMPREF9456_02296</name>
</gene>
<dbReference type="eggNOG" id="ENOG502Z913">
    <property type="taxonomic scope" value="Bacteria"/>
</dbReference>
<dbReference type="Pfam" id="PF13201">
    <property type="entry name" value="PCMD"/>
    <property type="match status" value="1"/>
</dbReference>
<dbReference type="Gene3D" id="2.60.120.890">
    <property type="entry name" value="BT2081, beta-jelly-roll domain"/>
    <property type="match status" value="1"/>
</dbReference>
<dbReference type="PROSITE" id="PS51257">
    <property type="entry name" value="PROKAR_LIPOPROTEIN"/>
    <property type="match status" value="1"/>
</dbReference>
<feature type="domain" description="Putative carbohydrate metabolism" evidence="1">
    <location>
        <begin position="121"/>
        <end position="363"/>
    </location>
</feature>
<organism evidence="2 3">
    <name type="scientific">Dysgonomonas mossii DSM 22836</name>
    <dbReference type="NCBI Taxonomy" id="742767"/>
    <lineage>
        <taxon>Bacteria</taxon>
        <taxon>Pseudomonadati</taxon>
        <taxon>Bacteroidota</taxon>
        <taxon>Bacteroidia</taxon>
        <taxon>Bacteroidales</taxon>
        <taxon>Dysgonomonadaceae</taxon>
        <taxon>Dysgonomonas</taxon>
    </lineage>
</organism>
<dbReference type="STRING" id="742767.HMPREF9456_02296"/>
<name>F8X1P8_9BACT</name>
<dbReference type="EMBL" id="ADLW01000010">
    <property type="protein sequence ID" value="EGK06032.1"/>
    <property type="molecule type" value="Genomic_DNA"/>
</dbReference>
<keyword evidence="3" id="KW-1185">Reference proteome</keyword>
<reference evidence="2 3" key="1">
    <citation type="submission" date="2011-04" db="EMBL/GenBank/DDBJ databases">
        <title>The Genome Sequence of Dysgonomonas mossii DSM 22836.</title>
        <authorList>
            <consortium name="The Broad Institute Genome Sequencing Platform"/>
            <person name="Earl A."/>
            <person name="Ward D."/>
            <person name="Feldgarden M."/>
            <person name="Gevers D."/>
            <person name="Pudlo N."/>
            <person name="Martens E."/>
            <person name="Allen-Vercoe E."/>
            <person name="Young S.K."/>
            <person name="Zeng Q."/>
            <person name="Gargeya S."/>
            <person name="Fitzgerald M."/>
            <person name="Haas B."/>
            <person name="Abouelleil A."/>
            <person name="Alvarado L."/>
            <person name="Arachchi H.M."/>
            <person name="Berlin A."/>
            <person name="Brown A."/>
            <person name="Chapman S.B."/>
            <person name="Chen Z."/>
            <person name="Dunbar C."/>
            <person name="Freedman E."/>
            <person name="Gearin G."/>
            <person name="Gellesch M."/>
            <person name="Goldberg J."/>
            <person name="Griggs A."/>
            <person name="Gujja S."/>
            <person name="Heiman D."/>
            <person name="Howarth C."/>
            <person name="Larson L."/>
            <person name="Lui A."/>
            <person name="MacDonald P.J.P."/>
            <person name="Mehta T."/>
            <person name="Montmayeur A."/>
            <person name="Murphy C."/>
            <person name="Neiman D."/>
            <person name="Pearson M."/>
            <person name="Priest M."/>
            <person name="Roberts A."/>
            <person name="Saif S."/>
            <person name="Shea T."/>
            <person name="Shenoy N."/>
            <person name="Sisk P."/>
            <person name="Stolte C."/>
            <person name="Sykes S."/>
            <person name="Yandava C."/>
            <person name="Wortman J."/>
            <person name="Nusbaum C."/>
            <person name="Birren B."/>
        </authorList>
    </citation>
    <scope>NUCLEOTIDE SEQUENCE [LARGE SCALE GENOMIC DNA]</scope>
    <source>
        <strain evidence="2 3">DSM 22836</strain>
    </source>
</reference>
<dbReference type="GeneID" id="78082925"/>
<comment type="caution">
    <text evidence="2">The sequence shown here is derived from an EMBL/GenBank/DDBJ whole genome shotgun (WGS) entry which is preliminary data.</text>
</comment>
<dbReference type="InterPro" id="IPR025112">
    <property type="entry name" value="PCMD"/>
</dbReference>
<dbReference type="OrthoDB" id="713122at2"/>
<evidence type="ECO:0000259" key="1">
    <source>
        <dbReference type="Pfam" id="PF13201"/>
    </source>
</evidence>
<dbReference type="RefSeq" id="WP_006843666.1">
    <property type="nucleotide sequence ID" value="NZ_AQWJ01000009.1"/>
</dbReference>